<dbReference type="AlphaFoldDB" id="A0AAD4LC97"/>
<keyword evidence="4 5" id="KW-0472">Membrane</keyword>
<feature type="signal peptide" evidence="6">
    <location>
        <begin position="1"/>
        <end position="20"/>
    </location>
</feature>
<accession>A0AAD4LC97</accession>
<sequence length="151" mass="16778">MHSLALLSLIVTFSFTCTLAHDNGMDMNMDQGMSMSMGNMGAMVGTCIGLFMLAVAERWLSAMRAVMEAHWRTRAQIRVATSDKPSRRVPPFILSYDVPRGIMRMTLASIGFLFMLAVMTFQLGFIFSIVIGLGVGETLFGRYSPHLEHPH</sequence>
<proteinExistence type="inferred from homology"/>
<comment type="subcellular location">
    <subcellularLocation>
        <location evidence="1 5">Membrane</location>
        <topology evidence="1 5">Multi-pass membrane protein</topology>
    </subcellularLocation>
</comment>
<keyword evidence="5" id="KW-0813">Transport</keyword>
<keyword evidence="6" id="KW-0732">Signal</keyword>
<comment type="similarity">
    <text evidence="5">Belongs to the copper transporter (Ctr) (TC 1.A.56) family. SLC31A subfamily.</text>
</comment>
<evidence type="ECO:0000256" key="3">
    <source>
        <dbReference type="ARBA" id="ARBA00022989"/>
    </source>
</evidence>
<evidence type="ECO:0000256" key="4">
    <source>
        <dbReference type="ARBA" id="ARBA00023136"/>
    </source>
</evidence>
<evidence type="ECO:0000256" key="2">
    <source>
        <dbReference type="ARBA" id="ARBA00022692"/>
    </source>
</evidence>
<keyword evidence="2 5" id="KW-0812">Transmembrane</keyword>
<reference evidence="7" key="1">
    <citation type="submission" date="2022-01" db="EMBL/GenBank/DDBJ databases">
        <title>Comparative genomics reveals a dynamic genome evolution in the ectomycorrhizal milk-cap (Lactarius) mushrooms.</title>
        <authorList>
            <consortium name="DOE Joint Genome Institute"/>
            <person name="Lebreton A."/>
            <person name="Tang N."/>
            <person name="Kuo A."/>
            <person name="LaButti K."/>
            <person name="Drula E."/>
            <person name="Barry K."/>
            <person name="Clum A."/>
            <person name="Lipzen A."/>
            <person name="Mousain D."/>
            <person name="Ng V."/>
            <person name="Wang R."/>
            <person name="Wang X."/>
            <person name="Dai Y."/>
            <person name="Henrissat B."/>
            <person name="Grigoriev I.V."/>
            <person name="Guerin-Laguette A."/>
            <person name="Yu F."/>
            <person name="Martin F.M."/>
        </authorList>
    </citation>
    <scope>NUCLEOTIDE SEQUENCE</scope>
    <source>
        <strain evidence="7">QP</strain>
    </source>
</reference>
<feature type="transmembrane region" description="Helical" evidence="5">
    <location>
        <begin position="36"/>
        <end position="56"/>
    </location>
</feature>
<dbReference type="Pfam" id="PF04145">
    <property type="entry name" value="Ctr"/>
    <property type="match status" value="1"/>
</dbReference>
<evidence type="ECO:0000313" key="7">
    <source>
        <dbReference type="EMBL" id="KAH8986462.1"/>
    </source>
</evidence>
<organism evidence="7 8">
    <name type="scientific">Lactarius akahatsu</name>
    <dbReference type="NCBI Taxonomy" id="416441"/>
    <lineage>
        <taxon>Eukaryota</taxon>
        <taxon>Fungi</taxon>
        <taxon>Dikarya</taxon>
        <taxon>Basidiomycota</taxon>
        <taxon>Agaricomycotina</taxon>
        <taxon>Agaricomycetes</taxon>
        <taxon>Russulales</taxon>
        <taxon>Russulaceae</taxon>
        <taxon>Lactarius</taxon>
    </lineage>
</organism>
<dbReference type="GO" id="GO:0005886">
    <property type="term" value="C:plasma membrane"/>
    <property type="evidence" value="ECO:0007669"/>
    <property type="project" value="TreeGrafter"/>
</dbReference>
<evidence type="ECO:0000313" key="8">
    <source>
        <dbReference type="Proteomes" id="UP001201163"/>
    </source>
</evidence>
<gene>
    <name evidence="7" type="ORF">EDB92DRAFT_1936198</name>
</gene>
<keyword evidence="5" id="KW-0187">Copper transport</keyword>
<evidence type="ECO:0000256" key="6">
    <source>
        <dbReference type="SAM" id="SignalP"/>
    </source>
</evidence>
<feature type="chain" id="PRO_5042066312" description="Copper transport protein" evidence="6">
    <location>
        <begin position="21"/>
        <end position="151"/>
    </location>
</feature>
<feature type="transmembrane region" description="Helical" evidence="5">
    <location>
        <begin position="110"/>
        <end position="135"/>
    </location>
</feature>
<dbReference type="GO" id="GO:0005375">
    <property type="term" value="F:copper ion transmembrane transporter activity"/>
    <property type="evidence" value="ECO:0007669"/>
    <property type="project" value="UniProtKB-UniRule"/>
</dbReference>
<dbReference type="PANTHER" id="PTHR12483:SF27">
    <property type="entry name" value="COPPER TRANSPORT PROTEIN CTR1"/>
    <property type="match status" value="1"/>
</dbReference>
<comment type="caution">
    <text evidence="7">The sequence shown here is derived from an EMBL/GenBank/DDBJ whole genome shotgun (WGS) entry which is preliminary data.</text>
</comment>
<dbReference type="InterPro" id="IPR007274">
    <property type="entry name" value="Cop_transporter"/>
</dbReference>
<keyword evidence="5" id="KW-0406">Ion transport</keyword>
<keyword evidence="3 5" id="KW-1133">Transmembrane helix</keyword>
<protein>
    <recommendedName>
        <fullName evidence="5">Copper transport protein</fullName>
    </recommendedName>
</protein>
<name>A0AAD4LC97_9AGAM</name>
<dbReference type="PANTHER" id="PTHR12483">
    <property type="entry name" value="SOLUTE CARRIER FAMILY 31 COPPER TRANSPORTERS"/>
    <property type="match status" value="1"/>
</dbReference>
<evidence type="ECO:0000256" key="1">
    <source>
        <dbReference type="ARBA" id="ARBA00004141"/>
    </source>
</evidence>
<dbReference type="EMBL" id="JAKELL010000054">
    <property type="protein sequence ID" value="KAH8986462.1"/>
    <property type="molecule type" value="Genomic_DNA"/>
</dbReference>
<keyword evidence="5" id="KW-0186">Copper</keyword>
<keyword evidence="8" id="KW-1185">Reference proteome</keyword>
<dbReference type="Proteomes" id="UP001201163">
    <property type="component" value="Unassembled WGS sequence"/>
</dbReference>
<evidence type="ECO:0000256" key="5">
    <source>
        <dbReference type="RuleBase" id="RU367022"/>
    </source>
</evidence>